<evidence type="ECO:0000256" key="7">
    <source>
        <dbReference type="ARBA" id="ARBA00048552"/>
    </source>
</evidence>
<evidence type="ECO:0000313" key="13">
    <source>
        <dbReference type="EMBL" id="SNR43146.1"/>
    </source>
</evidence>
<dbReference type="GO" id="GO:0000428">
    <property type="term" value="C:DNA-directed RNA polymerase complex"/>
    <property type="evidence" value="ECO:0007669"/>
    <property type="project" value="UniProtKB-KW"/>
</dbReference>
<name>A0A238W992_HALVU</name>
<dbReference type="RefSeq" id="WP_089384486.1">
    <property type="nucleotide sequence ID" value="NZ_FZNQ01000006.1"/>
</dbReference>
<evidence type="ECO:0000259" key="10">
    <source>
        <dbReference type="Pfam" id="PF04561"/>
    </source>
</evidence>
<dbReference type="Pfam" id="PF04565">
    <property type="entry name" value="RNA_pol_Rpb2_3"/>
    <property type="match status" value="1"/>
</dbReference>
<comment type="catalytic activity">
    <reaction evidence="7">
        <text>RNA(n) + a ribonucleoside 5'-triphosphate = RNA(n+1) + diphosphate</text>
        <dbReference type="Rhea" id="RHEA:21248"/>
        <dbReference type="Rhea" id="RHEA-COMP:14527"/>
        <dbReference type="Rhea" id="RHEA-COMP:17342"/>
        <dbReference type="ChEBI" id="CHEBI:33019"/>
        <dbReference type="ChEBI" id="CHEBI:61557"/>
        <dbReference type="ChEBI" id="CHEBI:140395"/>
        <dbReference type="EC" id="2.7.7.6"/>
    </reaction>
</comment>
<keyword evidence="4" id="KW-0548">Nucleotidyltransferase</keyword>
<evidence type="ECO:0000256" key="2">
    <source>
        <dbReference type="ARBA" id="ARBA00022478"/>
    </source>
</evidence>
<dbReference type="Gene3D" id="3.90.1100.10">
    <property type="match status" value="2"/>
</dbReference>
<dbReference type="Proteomes" id="UP000198397">
    <property type="component" value="Unassembled WGS sequence"/>
</dbReference>
<dbReference type="GO" id="GO:0006351">
    <property type="term" value="P:DNA-templated transcription"/>
    <property type="evidence" value="ECO:0007669"/>
    <property type="project" value="InterPro"/>
</dbReference>
<evidence type="ECO:0000256" key="9">
    <source>
        <dbReference type="SAM" id="MobiDB-lite"/>
    </source>
</evidence>
<dbReference type="InterPro" id="IPR015712">
    <property type="entry name" value="DNA-dir_RNA_pol_su2"/>
</dbReference>
<dbReference type="EC" id="2.7.7.6" evidence="1"/>
<comment type="subunit">
    <text evidence="6">Part of the RNA polymerase complex.</text>
</comment>
<protein>
    <recommendedName>
        <fullName evidence="1">DNA-directed RNA polymerase</fullName>
        <ecNumber evidence="1">2.7.7.6</ecNumber>
    </recommendedName>
</protein>
<evidence type="ECO:0000256" key="5">
    <source>
        <dbReference type="ARBA" id="ARBA00023163"/>
    </source>
</evidence>
<dbReference type="Pfam" id="PF04561">
    <property type="entry name" value="RNA_pol_Rpb2_2"/>
    <property type="match status" value="1"/>
</dbReference>
<sequence>MHREKRQRLAQAYLSRQNVAAHHLHSFNRFLEAGLQTVVKQKGPIHTSIGNQDTDATSGNESHEEPLVAKITEIRVESPQFRESDGKVTTLYPQEARHRNLTYAAPMFLTIQLIIGGNQEPKSIFKRQEVKVGKLPIMVRSHSCNLAGLSPSERINKNEDPLDPGGYFIVNGNERVLISTEDLASNRILTAFAQRSGTKIPEATTYSRRRGYRNITRVVYDKNDQLAVSFPGVSGMVSFTTAVCALGMETDDDIYQHFSDDEKIIRILFSSLETRQARDRDAALVKIGSNLAPKQSAEQQREKALEVFDQRLLPHLTESRDQQARVRYSKAIHLCRMAEACLNLYLGRKEPEDKDHYKNQRLRVAGDLMREQFRAVLNRFGRDLKYQIERTYKRNRKLSIPNLIQSDLIGNRLEAALATGNWVGGRSGVSQFVDRTNMPSLLSQLRRVQSPLSRGRPHFDARDLHATHWGRICPSETPEGPNCGLVKHLAQATDLSTTGIDERILKDELVSMGVRQTDPH</sequence>
<feature type="domain" description="RNA polymerase beta subunit protrusion" evidence="11">
    <location>
        <begin position="20"/>
        <end position="410"/>
    </location>
</feature>
<organism evidence="13 14">
    <name type="scientific">Halorubrum vacuolatum</name>
    <name type="common">Natronobacterium vacuolatum</name>
    <dbReference type="NCBI Taxonomy" id="63740"/>
    <lineage>
        <taxon>Archaea</taxon>
        <taxon>Methanobacteriati</taxon>
        <taxon>Methanobacteriota</taxon>
        <taxon>Stenosarchaea group</taxon>
        <taxon>Halobacteria</taxon>
        <taxon>Halobacteriales</taxon>
        <taxon>Haloferacaceae</taxon>
        <taxon>Halorubrum</taxon>
    </lineage>
</organism>
<evidence type="ECO:0000256" key="1">
    <source>
        <dbReference type="ARBA" id="ARBA00012418"/>
    </source>
</evidence>
<evidence type="ECO:0000256" key="8">
    <source>
        <dbReference type="RuleBase" id="RU000434"/>
    </source>
</evidence>
<dbReference type="OrthoDB" id="371768at2157"/>
<comment type="similarity">
    <text evidence="8">Belongs to the RNA polymerase beta chain family.</text>
</comment>
<dbReference type="EMBL" id="FZNQ01000006">
    <property type="protein sequence ID" value="SNR43146.1"/>
    <property type="molecule type" value="Genomic_DNA"/>
</dbReference>
<proteinExistence type="inferred from homology"/>
<dbReference type="Gene3D" id="3.90.1110.10">
    <property type="entry name" value="RNA polymerase Rpb2, domain 2"/>
    <property type="match status" value="1"/>
</dbReference>
<feature type="domain" description="RNA polymerase Rpb2" evidence="12">
    <location>
        <begin position="431"/>
        <end position="493"/>
    </location>
</feature>
<dbReference type="InterPro" id="IPR037034">
    <property type="entry name" value="RNA_pol_Rpb2_2_sf"/>
</dbReference>
<accession>A0A238W992</accession>
<dbReference type="InterPro" id="IPR007644">
    <property type="entry name" value="RNA_pol_bsu_protrusion"/>
</dbReference>
<feature type="compositionally biased region" description="Polar residues" evidence="9">
    <location>
        <begin position="48"/>
        <end position="60"/>
    </location>
</feature>
<gene>
    <name evidence="13" type="ORF">SAMN06264855_10667</name>
</gene>
<dbReference type="InterPro" id="IPR007645">
    <property type="entry name" value="RNA_pol_Rpb2_3"/>
</dbReference>
<keyword evidence="5" id="KW-0804">Transcription</keyword>
<dbReference type="Pfam" id="PF04563">
    <property type="entry name" value="RNA_pol_Rpb2_1"/>
    <property type="match status" value="1"/>
</dbReference>
<evidence type="ECO:0000256" key="3">
    <source>
        <dbReference type="ARBA" id="ARBA00022679"/>
    </source>
</evidence>
<dbReference type="NCBIfam" id="NF007175">
    <property type="entry name" value="PRK09606.1"/>
    <property type="match status" value="1"/>
</dbReference>
<evidence type="ECO:0000256" key="6">
    <source>
        <dbReference type="ARBA" id="ARBA00025838"/>
    </source>
</evidence>
<dbReference type="PANTHER" id="PTHR20856">
    <property type="entry name" value="DNA-DIRECTED RNA POLYMERASE I SUBUNIT 2"/>
    <property type="match status" value="1"/>
</dbReference>
<evidence type="ECO:0000259" key="11">
    <source>
        <dbReference type="Pfam" id="PF04563"/>
    </source>
</evidence>
<keyword evidence="14" id="KW-1185">Reference proteome</keyword>
<dbReference type="GO" id="GO:0032549">
    <property type="term" value="F:ribonucleoside binding"/>
    <property type="evidence" value="ECO:0007669"/>
    <property type="project" value="InterPro"/>
</dbReference>
<keyword evidence="3" id="KW-0808">Transferase</keyword>
<reference evidence="13 14" key="1">
    <citation type="submission" date="2017-06" db="EMBL/GenBank/DDBJ databases">
        <authorList>
            <person name="Kim H.J."/>
            <person name="Triplett B.A."/>
        </authorList>
    </citation>
    <scope>NUCLEOTIDE SEQUENCE [LARGE SCALE GENOMIC DNA]</scope>
    <source>
        <strain evidence="13 14">DSM 8800</strain>
    </source>
</reference>
<dbReference type="GO" id="GO:0003899">
    <property type="term" value="F:DNA-directed RNA polymerase activity"/>
    <property type="evidence" value="ECO:0007669"/>
    <property type="project" value="UniProtKB-EC"/>
</dbReference>
<evidence type="ECO:0000256" key="4">
    <source>
        <dbReference type="ARBA" id="ARBA00022695"/>
    </source>
</evidence>
<feature type="domain" description="RNA polymerase Rpb2" evidence="10">
    <location>
        <begin position="186"/>
        <end position="363"/>
    </location>
</feature>
<feature type="region of interest" description="Disordered" evidence="9">
    <location>
        <begin position="45"/>
        <end position="65"/>
    </location>
</feature>
<dbReference type="InterPro" id="IPR007642">
    <property type="entry name" value="RNA_pol_Rpb2_2"/>
</dbReference>
<evidence type="ECO:0000313" key="14">
    <source>
        <dbReference type="Proteomes" id="UP000198397"/>
    </source>
</evidence>
<keyword evidence="2 13" id="KW-0240">DNA-directed RNA polymerase</keyword>
<dbReference type="GO" id="GO:0003677">
    <property type="term" value="F:DNA binding"/>
    <property type="evidence" value="ECO:0007669"/>
    <property type="project" value="InterPro"/>
</dbReference>
<evidence type="ECO:0000259" key="12">
    <source>
        <dbReference type="Pfam" id="PF04565"/>
    </source>
</evidence>
<dbReference type="AlphaFoldDB" id="A0A238W992"/>
<dbReference type="SUPFAM" id="SSF64484">
    <property type="entry name" value="beta and beta-prime subunits of DNA dependent RNA-polymerase"/>
    <property type="match status" value="1"/>
</dbReference>